<dbReference type="PANTHER" id="PTHR40942">
    <property type="match status" value="1"/>
</dbReference>
<comment type="similarity">
    <text evidence="2">Belongs to the Ap4A hydrolase family.</text>
</comment>
<dbReference type="NCBIfam" id="NF001204">
    <property type="entry name" value="PRK00166.1"/>
    <property type="match status" value="1"/>
</dbReference>
<feature type="domain" description="Calcineurin-like phosphoesterase" evidence="9">
    <location>
        <begin position="11"/>
        <end position="151"/>
    </location>
</feature>
<evidence type="ECO:0000256" key="2">
    <source>
        <dbReference type="ARBA" id="ARBA00005419"/>
    </source>
</evidence>
<gene>
    <name evidence="10" type="ORF">SAMN05444584_2142</name>
</gene>
<evidence type="ECO:0000313" key="10">
    <source>
        <dbReference type="EMBL" id="SNQ30155.1"/>
    </source>
</evidence>
<keyword evidence="11" id="KW-1185">Reference proteome</keyword>
<evidence type="ECO:0000256" key="4">
    <source>
        <dbReference type="ARBA" id="ARBA00022801"/>
    </source>
</evidence>
<comment type="function">
    <text evidence="1">Hydrolyzes diadenosine 5',5'''-P1,P4-tetraphosphate to yield ADP.</text>
</comment>
<name>A0A217EI34_9GAMM</name>
<reference evidence="11" key="1">
    <citation type="submission" date="2017-06" db="EMBL/GenBank/DDBJ databases">
        <authorList>
            <person name="Varghese N."/>
            <person name="Submissions S."/>
        </authorList>
    </citation>
    <scope>NUCLEOTIDE SEQUENCE [LARGE SCALE GENOMIC DNA]</scope>
    <source>
        <strain evidence="11">ANC 5114</strain>
    </source>
</reference>
<dbReference type="Pfam" id="PF00149">
    <property type="entry name" value="Metallophos"/>
    <property type="match status" value="1"/>
</dbReference>
<dbReference type="EMBL" id="FZLN01000006">
    <property type="protein sequence ID" value="SNQ30155.1"/>
    <property type="molecule type" value="Genomic_DNA"/>
</dbReference>
<dbReference type="SUPFAM" id="SSF56300">
    <property type="entry name" value="Metallo-dependent phosphatases"/>
    <property type="match status" value="1"/>
</dbReference>
<sequence length="279" mass="31939">MQNSAKRFNYVIGDLQGCYRAFCQLLEHIKFDPSQDVIWFTGDLVARGEDSLSTLRAVKELVDNKHAYTVLGNHDLTLLAYARGFKKINKKDQIADILAAQDCDILLEWLRKQPLLLTLPNQSMMTHAGIPHIWSIDAAKAYAKEVEQLLSADWQVVDEFLAQMYDSRIDTWSEDLSGLTRLRVIVNYFTRMRLINIDGQLEFGFKAGLDAEMPEHFTPWFSLYPFTAPQQFFGHWASLQGQSKHPSLINVDGGCVWGADLIAYRLEDQHVFKVKNPIQ</sequence>
<organism evidence="10 11">
    <name type="scientific">Acinetobacter apis</name>
    <dbReference type="NCBI Taxonomy" id="1229165"/>
    <lineage>
        <taxon>Bacteria</taxon>
        <taxon>Pseudomonadati</taxon>
        <taxon>Pseudomonadota</taxon>
        <taxon>Gammaproteobacteria</taxon>
        <taxon>Moraxellales</taxon>
        <taxon>Moraxellaceae</taxon>
        <taxon>Acinetobacter</taxon>
    </lineage>
</organism>
<dbReference type="PIRSF" id="PIRSF000903">
    <property type="entry name" value="B5n-ttraPtase_sm"/>
    <property type="match status" value="1"/>
</dbReference>
<dbReference type="PANTHER" id="PTHR40942:SF4">
    <property type="entry name" value="CYTOCHROME C5"/>
    <property type="match status" value="1"/>
</dbReference>
<dbReference type="Gene3D" id="3.60.21.10">
    <property type="match status" value="1"/>
</dbReference>
<protein>
    <recommendedName>
        <fullName evidence="3">bis(5'-nucleosyl)-tetraphosphatase (symmetrical)</fullName>
        <ecNumber evidence="3">3.6.1.41</ecNumber>
    </recommendedName>
    <alternativeName>
        <fullName evidence="6">Ap4A hydrolase</fullName>
    </alternativeName>
    <alternativeName>
        <fullName evidence="5">Diadenosine 5',5'''-P1,P4-tetraphosphate pyrophosphohydrolase</fullName>
    </alternativeName>
    <alternativeName>
        <fullName evidence="7">Diadenosine tetraphosphatase</fullName>
    </alternativeName>
</protein>
<dbReference type="AlphaFoldDB" id="A0A217EI34"/>
<evidence type="ECO:0000256" key="5">
    <source>
        <dbReference type="ARBA" id="ARBA00031248"/>
    </source>
</evidence>
<dbReference type="EC" id="3.6.1.41" evidence="3"/>
<evidence type="ECO:0000256" key="1">
    <source>
        <dbReference type="ARBA" id="ARBA00003413"/>
    </source>
</evidence>
<dbReference type="NCBIfam" id="TIGR00668">
    <property type="entry name" value="apaH"/>
    <property type="match status" value="1"/>
</dbReference>
<evidence type="ECO:0000256" key="7">
    <source>
        <dbReference type="ARBA" id="ARBA00033210"/>
    </source>
</evidence>
<proteinExistence type="inferred from homology"/>
<dbReference type="Proteomes" id="UP000243463">
    <property type="component" value="Unassembled WGS sequence"/>
</dbReference>
<accession>A0A217EI34</accession>
<comment type="catalytic activity">
    <reaction evidence="8">
        <text>P(1),P(4)-bis(5'-adenosyl) tetraphosphate + H2O = 2 ADP + 2 H(+)</text>
        <dbReference type="Rhea" id="RHEA:24252"/>
        <dbReference type="ChEBI" id="CHEBI:15377"/>
        <dbReference type="ChEBI" id="CHEBI:15378"/>
        <dbReference type="ChEBI" id="CHEBI:58141"/>
        <dbReference type="ChEBI" id="CHEBI:456216"/>
        <dbReference type="EC" id="3.6.1.41"/>
    </reaction>
</comment>
<evidence type="ECO:0000256" key="3">
    <source>
        <dbReference type="ARBA" id="ARBA00012506"/>
    </source>
</evidence>
<keyword evidence="4" id="KW-0378">Hydrolase</keyword>
<evidence type="ECO:0000256" key="6">
    <source>
        <dbReference type="ARBA" id="ARBA00032248"/>
    </source>
</evidence>
<evidence type="ECO:0000313" key="11">
    <source>
        <dbReference type="Proteomes" id="UP000243463"/>
    </source>
</evidence>
<evidence type="ECO:0000256" key="8">
    <source>
        <dbReference type="ARBA" id="ARBA00049417"/>
    </source>
</evidence>
<dbReference type="OrthoDB" id="9807890at2"/>
<evidence type="ECO:0000259" key="9">
    <source>
        <dbReference type="Pfam" id="PF00149"/>
    </source>
</evidence>
<dbReference type="InterPro" id="IPR004617">
    <property type="entry name" value="ApaH"/>
</dbReference>
<dbReference type="RefSeq" id="WP_088824328.1">
    <property type="nucleotide sequence ID" value="NZ_FZLN01000006.1"/>
</dbReference>
<dbReference type="GO" id="GO:0008803">
    <property type="term" value="F:bis(5'-nucleosyl)-tetraphosphatase (symmetrical) activity"/>
    <property type="evidence" value="ECO:0007669"/>
    <property type="project" value="UniProtKB-EC"/>
</dbReference>
<dbReference type="InterPro" id="IPR004843">
    <property type="entry name" value="Calcineurin-like_PHP"/>
</dbReference>
<dbReference type="InterPro" id="IPR029052">
    <property type="entry name" value="Metallo-depent_PP-like"/>
</dbReference>